<keyword evidence="2" id="KW-1185">Reference proteome</keyword>
<dbReference type="EMBL" id="BAAABU010000034">
    <property type="protein sequence ID" value="GAA0262820.1"/>
    <property type="molecule type" value="Genomic_DNA"/>
</dbReference>
<gene>
    <name evidence="1" type="ORF">GCM10010492_74850</name>
</gene>
<accession>A0ABN0UVL3</accession>
<organism evidence="1 2">
    <name type="scientific">Saccharothrix mutabilis subsp. mutabilis</name>
    <dbReference type="NCBI Taxonomy" id="66855"/>
    <lineage>
        <taxon>Bacteria</taxon>
        <taxon>Bacillati</taxon>
        <taxon>Actinomycetota</taxon>
        <taxon>Actinomycetes</taxon>
        <taxon>Pseudonocardiales</taxon>
        <taxon>Pseudonocardiaceae</taxon>
        <taxon>Saccharothrix</taxon>
    </lineage>
</organism>
<proteinExistence type="predicted"/>
<dbReference type="RefSeq" id="WP_343940082.1">
    <property type="nucleotide sequence ID" value="NZ_BAAABU010000034.1"/>
</dbReference>
<evidence type="ECO:0000313" key="2">
    <source>
        <dbReference type="Proteomes" id="UP001500416"/>
    </source>
</evidence>
<sequence length="238" mass="25171">MTTGGRLAETSLAGAADVLAGQVVDALRGRERPGLVRHADAADDRTLVLGAVRLVGADLFAPHLLADHLLDPGDVEVVSDSFACFPVVREPASHEQHVTAWRDWATATALLRLADPCEPDPCPPGDATAVLGDASAWQAWSVHVAQLAPLALPSLGGPVVATVFDHAEALGRGVTRSVLRRDYATAVRLARWVALLHHAGVDQPLDPVLLTRHLHLYAGTGPRLALDLAVTRRLLEAA</sequence>
<reference evidence="1 2" key="1">
    <citation type="journal article" date="2019" name="Int. J. Syst. Evol. Microbiol.">
        <title>The Global Catalogue of Microorganisms (GCM) 10K type strain sequencing project: providing services to taxonomists for standard genome sequencing and annotation.</title>
        <authorList>
            <consortium name="The Broad Institute Genomics Platform"/>
            <consortium name="The Broad Institute Genome Sequencing Center for Infectious Disease"/>
            <person name="Wu L."/>
            <person name="Ma J."/>
        </authorList>
    </citation>
    <scope>NUCLEOTIDE SEQUENCE [LARGE SCALE GENOMIC DNA]</scope>
    <source>
        <strain evidence="1 2">JCM 3380</strain>
    </source>
</reference>
<name>A0ABN0UVL3_9PSEU</name>
<dbReference type="Proteomes" id="UP001500416">
    <property type="component" value="Unassembled WGS sequence"/>
</dbReference>
<evidence type="ECO:0000313" key="1">
    <source>
        <dbReference type="EMBL" id="GAA0262820.1"/>
    </source>
</evidence>
<protein>
    <submittedName>
        <fullName evidence="1">Uncharacterized protein</fullName>
    </submittedName>
</protein>
<comment type="caution">
    <text evidence="1">The sequence shown here is derived from an EMBL/GenBank/DDBJ whole genome shotgun (WGS) entry which is preliminary data.</text>
</comment>